<reference evidence="2" key="2">
    <citation type="submission" date="2018-10" db="EMBL/GenBank/DDBJ databases">
        <title>Effector identification in a new, highly contiguous assembly of the strawberry crown rot pathogen Phytophthora cactorum.</title>
        <authorList>
            <person name="Armitage A.D."/>
            <person name="Nellist C.F."/>
            <person name="Bates H."/>
            <person name="Vickerstaff R.J."/>
            <person name="Harrison R.J."/>
        </authorList>
    </citation>
    <scope>NUCLEOTIDE SEQUENCE</scope>
    <source>
        <strain evidence="2">15-7</strain>
        <strain evidence="3">4032</strain>
        <strain evidence="4">4040</strain>
        <strain evidence="5">P415</strain>
        <strain evidence="6">P421</strain>
    </source>
</reference>
<protein>
    <submittedName>
        <fullName evidence="7">Uncharacterized protein</fullName>
    </submittedName>
</protein>
<accession>A0A329SCX6</accession>
<evidence type="ECO:0000313" key="6">
    <source>
        <dbReference type="EMBL" id="KAG3210183.1"/>
    </source>
</evidence>
<evidence type="ECO:0000313" key="5">
    <source>
        <dbReference type="EMBL" id="KAG2965668.1"/>
    </source>
</evidence>
<evidence type="ECO:0000313" key="3">
    <source>
        <dbReference type="EMBL" id="KAG2890614.1"/>
    </source>
</evidence>
<dbReference type="EMBL" id="RCMG01000986">
    <property type="protein sequence ID" value="KAG2839909.1"/>
    <property type="molecule type" value="Genomic_DNA"/>
</dbReference>
<gene>
    <name evidence="7" type="ORF">PC110_g10243</name>
    <name evidence="2" type="ORF">PC113_g19372</name>
    <name evidence="3" type="ORF">PC115_g19458</name>
    <name evidence="4" type="ORF">PC117_g21656</name>
    <name evidence="5" type="ORF">PC118_g19610</name>
    <name evidence="6" type="ORF">PC129_g18810</name>
</gene>
<evidence type="ECO:0000256" key="1">
    <source>
        <dbReference type="SAM" id="MobiDB-lite"/>
    </source>
</evidence>
<keyword evidence="8" id="KW-1185">Reference proteome</keyword>
<evidence type="ECO:0000313" key="2">
    <source>
        <dbReference type="EMBL" id="KAG2839909.1"/>
    </source>
</evidence>
<evidence type="ECO:0000313" key="4">
    <source>
        <dbReference type="EMBL" id="KAG2901676.1"/>
    </source>
</evidence>
<dbReference type="EMBL" id="RCMI01001110">
    <property type="protein sequence ID" value="KAG2890614.1"/>
    <property type="molecule type" value="Genomic_DNA"/>
</dbReference>
<sequence>MAFAGSDPEVGNPSPEASAPVAHAPASTVTRVVAPAIEQRYFASCAAFYEY</sequence>
<comment type="caution">
    <text evidence="7">The sequence shown here is derived from an EMBL/GenBank/DDBJ whole genome shotgun (WGS) entry which is preliminary data.</text>
</comment>
<dbReference type="VEuPathDB" id="FungiDB:PC110_g10243"/>
<dbReference type="Proteomes" id="UP000697107">
    <property type="component" value="Unassembled WGS sequence"/>
</dbReference>
<name>A0A329SCX6_9STRA</name>
<dbReference type="Proteomes" id="UP000760860">
    <property type="component" value="Unassembled WGS sequence"/>
</dbReference>
<dbReference type="Proteomes" id="UP000735874">
    <property type="component" value="Unassembled WGS sequence"/>
</dbReference>
<dbReference type="Proteomes" id="UP000736787">
    <property type="component" value="Unassembled WGS sequence"/>
</dbReference>
<proteinExistence type="predicted"/>
<dbReference type="EMBL" id="MJFZ01000237">
    <property type="protein sequence ID" value="RAW33452.1"/>
    <property type="molecule type" value="Genomic_DNA"/>
</dbReference>
<dbReference type="OrthoDB" id="10281791at2759"/>
<dbReference type="Proteomes" id="UP000251314">
    <property type="component" value="Unassembled WGS sequence"/>
</dbReference>
<organism evidence="7 8">
    <name type="scientific">Phytophthora cactorum</name>
    <dbReference type="NCBI Taxonomy" id="29920"/>
    <lineage>
        <taxon>Eukaryota</taxon>
        <taxon>Sar</taxon>
        <taxon>Stramenopiles</taxon>
        <taxon>Oomycota</taxon>
        <taxon>Peronosporomycetes</taxon>
        <taxon>Peronosporales</taxon>
        <taxon>Peronosporaceae</taxon>
        <taxon>Phytophthora</taxon>
    </lineage>
</organism>
<dbReference type="EMBL" id="RCMV01001133">
    <property type="protein sequence ID" value="KAG3210183.1"/>
    <property type="molecule type" value="Genomic_DNA"/>
</dbReference>
<dbReference type="AlphaFoldDB" id="A0A329SCX6"/>
<evidence type="ECO:0000313" key="8">
    <source>
        <dbReference type="Proteomes" id="UP000251314"/>
    </source>
</evidence>
<evidence type="ECO:0000313" key="7">
    <source>
        <dbReference type="EMBL" id="RAW33452.1"/>
    </source>
</evidence>
<dbReference type="EMBL" id="RCMK01001114">
    <property type="protein sequence ID" value="KAG2901676.1"/>
    <property type="molecule type" value="Genomic_DNA"/>
</dbReference>
<feature type="region of interest" description="Disordered" evidence="1">
    <location>
        <begin position="1"/>
        <end position="25"/>
    </location>
</feature>
<reference evidence="7 8" key="1">
    <citation type="submission" date="2018-01" db="EMBL/GenBank/DDBJ databases">
        <title>Draft genome of the strawberry crown rot pathogen Phytophthora cactorum.</title>
        <authorList>
            <person name="Armitage A.D."/>
            <person name="Lysoe E."/>
            <person name="Nellist C.F."/>
            <person name="Harrison R.J."/>
            <person name="Brurberg M.B."/>
        </authorList>
    </citation>
    <scope>NUCLEOTIDE SEQUENCE [LARGE SCALE GENOMIC DNA]</scope>
    <source>
        <strain evidence="7 8">10300</strain>
    </source>
</reference>
<dbReference type="EMBL" id="RCML01001086">
    <property type="protein sequence ID" value="KAG2965668.1"/>
    <property type="molecule type" value="Genomic_DNA"/>
</dbReference>
<dbReference type="Proteomes" id="UP000774804">
    <property type="component" value="Unassembled WGS sequence"/>
</dbReference>